<dbReference type="Proteomes" id="UP000824139">
    <property type="component" value="Unassembled WGS sequence"/>
</dbReference>
<sequence>HNVDPGEYYDQQQSSWSPYPLFRLASPIFFKSITIEPGYYALTPREYKDNWYILFKEGGKIKYIIPVYEREIVPMTFYDDHIPKPKLTISQSLHIKAMDTIGKIFPSAKRKPAPQAYLEATDLERNYLSLVIYFGNYRYYTIFRTIQL</sequence>
<protein>
    <submittedName>
        <fullName evidence="1">Uncharacterized protein</fullName>
    </submittedName>
</protein>
<organism evidence="1 2">
    <name type="scientific">Candidatus Scatenecus faecavium</name>
    <dbReference type="NCBI Taxonomy" id="2840915"/>
    <lineage>
        <taxon>Bacteria</taxon>
        <taxon>Candidatus Scatenecus</taxon>
    </lineage>
</organism>
<evidence type="ECO:0000313" key="1">
    <source>
        <dbReference type="EMBL" id="HIS83183.1"/>
    </source>
</evidence>
<gene>
    <name evidence="1" type="ORF">IAD41_06230</name>
</gene>
<reference evidence="1" key="2">
    <citation type="journal article" date="2021" name="PeerJ">
        <title>Extensive microbial diversity within the chicken gut microbiome revealed by metagenomics and culture.</title>
        <authorList>
            <person name="Gilroy R."/>
            <person name="Ravi A."/>
            <person name="Getino M."/>
            <person name="Pursley I."/>
            <person name="Horton D.L."/>
            <person name="Alikhan N.F."/>
            <person name="Baker D."/>
            <person name="Gharbi K."/>
            <person name="Hall N."/>
            <person name="Watson M."/>
            <person name="Adriaenssens E.M."/>
            <person name="Foster-Nyarko E."/>
            <person name="Jarju S."/>
            <person name="Secka A."/>
            <person name="Antonio M."/>
            <person name="Oren A."/>
            <person name="Chaudhuri R.R."/>
            <person name="La Ragione R."/>
            <person name="Hildebrand F."/>
            <person name="Pallen M.J."/>
        </authorList>
    </citation>
    <scope>NUCLEOTIDE SEQUENCE</scope>
    <source>
        <strain evidence="1">CHK152-2994</strain>
    </source>
</reference>
<accession>A0A9D1K4J5</accession>
<dbReference type="AlphaFoldDB" id="A0A9D1K4J5"/>
<name>A0A9D1K4J5_9BACT</name>
<proteinExistence type="predicted"/>
<feature type="non-terminal residue" evidence="1">
    <location>
        <position position="1"/>
    </location>
</feature>
<comment type="caution">
    <text evidence="1">The sequence shown here is derived from an EMBL/GenBank/DDBJ whole genome shotgun (WGS) entry which is preliminary data.</text>
</comment>
<evidence type="ECO:0000313" key="2">
    <source>
        <dbReference type="Proteomes" id="UP000824139"/>
    </source>
</evidence>
<reference evidence="1" key="1">
    <citation type="submission" date="2020-10" db="EMBL/GenBank/DDBJ databases">
        <authorList>
            <person name="Gilroy R."/>
        </authorList>
    </citation>
    <scope>NUCLEOTIDE SEQUENCE</scope>
    <source>
        <strain evidence="1">CHK152-2994</strain>
    </source>
</reference>
<dbReference type="EMBL" id="DVJO01000135">
    <property type="protein sequence ID" value="HIS83183.1"/>
    <property type="molecule type" value="Genomic_DNA"/>
</dbReference>